<proteinExistence type="predicted"/>
<reference evidence="2 3" key="1">
    <citation type="submission" date="2019-08" db="EMBL/GenBank/DDBJ databases">
        <title>Five species of Acinetobacter isolated from floral nectar and animal pollinators.</title>
        <authorList>
            <person name="Hendry T.A."/>
        </authorList>
    </citation>
    <scope>NUCLEOTIDE SEQUENCE [LARGE SCALE GENOMIC DNA]</scope>
    <source>
        <strain evidence="2 3">MD18.27</strain>
    </source>
</reference>
<feature type="compositionally biased region" description="Basic and acidic residues" evidence="1">
    <location>
        <begin position="72"/>
        <end position="81"/>
    </location>
</feature>
<dbReference type="Proteomes" id="UP001339883">
    <property type="component" value="Unassembled WGS sequence"/>
</dbReference>
<feature type="compositionally biased region" description="Pro residues" evidence="1">
    <location>
        <begin position="93"/>
        <end position="102"/>
    </location>
</feature>
<keyword evidence="3" id="KW-1185">Reference proteome</keyword>
<accession>A0ABU6DTZ9</accession>
<evidence type="ECO:0000313" key="3">
    <source>
        <dbReference type="Proteomes" id="UP001339883"/>
    </source>
</evidence>
<dbReference type="EMBL" id="VTDN01000007">
    <property type="protein sequence ID" value="MEB5477305.1"/>
    <property type="molecule type" value="Genomic_DNA"/>
</dbReference>
<protein>
    <submittedName>
        <fullName evidence="2">Cation transporter</fullName>
    </submittedName>
</protein>
<feature type="region of interest" description="Disordered" evidence="1">
    <location>
        <begin position="70"/>
        <end position="102"/>
    </location>
</feature>
<organism evidence="2 3">
    <name type="scientific">Acinetobacter pollinis</name>
    <dbReference type="NCBI Taxonomy" id="2605270"/>
    <lineage>
        <taxon>Bacteria</taxon>
        <taxon>Pseudomonadati</taxon>
        <taxon>Pseudomonadota</taxon>
        <taxon>Gammaproteobacteria</taxon>
        <taxon>Moraxellales</taxon>
        <taxon>Moraxellaceae</taxon>
        <taxon>Acinetobacter</taxon>
    </lineage>
</organism>
<evidence type="ECO:0000256" key="1">
    <source>
        <dbReference type="SAM" id="MobiDB-lite"/>
    </source>
</evidence>
<gene>
    <name evidence="2" type="ORF">I2F25_09665</name>
</gene>
<name>A0ABU6DTZ9_9GAMM</name>
<evidence type="ECO:0000313" key="2">
    <source>
        <dbReference type="EMBL" id="MEB5477305.1"/>
    </source>
</evidence>
<sequence length="102" mass="11299">MAAAFCTHENGLEVSYSTQMHFGHHNSGHSLSVNKVSQLLSSHDDHSDHLPSFSPLILAEAVEHVPNIVSRPSERENKTDWRNLYTSPDLGFSPPPPMLTPL</sequence>
<comment type="caution">
    <text evidence="2">The sequence shown here is derived from an EMBL/GenBank/DDBJ whole genome shotgun (WGS) entry which is preliminary data.</text>
</comment>